<protein>
    <recommendedName>
        <fullName evidence="3">Thioredoxin-like fold domain-containing protein</fullName>
    </recommendedName>
</protein>
<dbReference type="SUPFAM" id="SSF52833">
    <property type="entry name" value="Thioredoxin-like"/>
    <property type="match status" value="1"/>
</dbReference>
<reference evidence="2" key="1">
    <citation type="submission" date="2021-01" db="EMBL/GenBank/DDBJ databases">
        <authorList>
            <person name="Corre E."/>
            <person name="Pelletier E."/>
            <person name="Niang G."/>
            <person name="Scheremetjew M."/>
            <person name="Finn R."/>
            <person name="Kale V."/>
            <person name="Holt S."/>
            <person name="Cochrane G."/>
            <person name="Meng A."/>
            <person name="Brown T."/>
            <person name="Cohen L."/>
        </authorList>
    </citation>
    <scope>NUCLEOTIDE SEQUENCE</scope>
    <source>
        <strain evidence="2">PLY182g</strain>
    </source>
</reference>
<keyword evidence="1" id="KW-0732">Signal</keyword>
<dbReference type="EMBL" id="HBEY01052350">
    <property type="protein sequence ID" value="CAD8621795.1"/>
    <property type="molecule type" value="Transcribed_RNA"/>
</dbReference>
<organism evidence="2">
    <name type="scientific">Coccolithus braarudii</name>
    <dbReference type="NCBI Taxonomy" id="221442"/>
    <lineage>
        <taxon>Eukaryota</taxon>
        <taxon>Haptista</taxon>
        <taxon>Haptophyta</taxon>
        <taxon>Prymnesiophyceae</taxon>
        <taxon>Coccolithales</taxon>
        <taxon>Coccolithaceae</taxon>
        <taxon>Coccolithus</taxon>
    </lineage>
</organism>
<dbReference type="Pfam" id="PF13911">
    <property type="entry name" value="AhpC-TSA_2"/>
    <property type="match status" value="1"/>
</dbReference>
<evidence type="ECO:0008006" key="3">
    <source>
        <dbReference type="Google" id="ProtNLM"/>
    </source>
</evidence>
<feature type="chain" id="PRO_5031042583" description="Thioredoxin-like fold domain-containing protein" evidence="1">
    <location>
        <begin position="23"/>
        <end position="297"/>
    </location>
</feature>
<evidence type="ECO:0000256" key="1">
    <source>
        <dbReference type="SAM" id="SignalP"/>
    </source>
</evidence>
<accession>A0A7S0LSY9</accession>
<gene>
    <name evidence="2" type="ORF">CPEL01642_LOCUS25178</name>
</gene>
<sequence length="297" mass="31880">MGIAGEGVTLAMLFLLHALGTGLVVPLSPSRPVTALAGISLVRSSDGTLIDLSDAAREAQQTMIVLGTHPADFNMIEYSQRLRHHLPELQGAGVDRFLLIVNGQPAACTKLADLLDLPSQIEVLADPAGEAGRAFGVSRGWRPDDSYLNPYLKLYLMLFGLGPRATLPSVITGYLGNPSGRRAWIASAIEQGQRAGRWPDNVLDLSDADGAVTNQFDKLPLVGGWGRRPLELATLRLQNLKMAFDNWSALKPTDERCLTQLGGCTIVGADGEALYSWIDNGICDVADFDEMLATLGE</sequence>
<dbReference type="AlphaFoldDB" id="A0A7S0LSY9"/>
<evidence type="ECO:0000313" key="2">
    <source>
        <dbReference type="EMBL" id="CAD8621795.1"/>
    </source>
</evidence>
<dbReference type="InterPro" id="IPR032801">
    <property type="entry name" value="PXL2A/B/C"/>
</dbReference>
<dbReference type="InterPro" id="IPR036249">
    <property type="entry name" value="Thioredoxin-like_sf"/>
</dbReference>
<proteinExistence type="predicted"/>
<name>A0A7S0LSY9_9EUKA</name>
<feature type="signal peptide" evidence="1">
    <location>
        <begin position="1"/>
        <end position="22"/>
    </location>
</feature>